<evidence type="ECO:0000259" key="4">
    <source>
        <dbReference type="PROSITE" id="PS51737"/>
    </source>
</evidence>
<dbReference type="CDD" id="cd00338">
    <property type="entry name" value="Ser_Recombinase"/>
    <property type="match status" value="1"/>
</dbReference>
<feature type="region of interest" description="Disordered" evidence="2">
    <location>
        <begin position="1"/>
        <end position="34"/>
    </location>
</feature>
<protein>
    <submittedName>
        <fullName evidence="5">Site-specific recombinase</fullName>
    </submittedName>
</protein>
<dbReference type="Pfam" id="PF13408">
    <property type="entry name" value="Zn_ribbon_recom"/>
    <property type="match status" value="1"/>
</dbReference>
<keyword evidence="1" id="KW-0175">Coiled coil</keyword>
<reference evidence="6" key="2">
    <citation type="submission" date="2010-07" db="EMBL/GenBank/DDBJ databases">
        <title>Complete genome sequence of Arthrobacter arilaitensis (strain DSM 16368 / CIP 108037 / JCM 13566 / Re117).</title>
        <authorList>
            <person name="Genoscope."/>
        </authorList>
    </citation>
    <scope>NUCLEOTIDE SEQUENCE [LARGE SCALE GENOMIC DNA]</scope>
    <source>
        <strain evidence="6">DSM 16368 / CIP 108037 / IAM 15318 / JCM 13566 / Re117</strain>
    </source>
</reference>
<proteinExistence type="predicted"/>
<accession>A0ABP1TZS9</accession>
<dbReference type="InterPro" id="IPR050639">
    <property type="entry name" value="SSR_resolvase"/>
</dbReference>
<evidence type="ECO:0000256" key="2">
    <source>
        <dbReference type="SAM" id="MobiDB-lite"/>
    </source>
</evidence>
<feature type="coiled-coil region" evidence="1">
    <location>
        <begin position="430"/>
        <end position="495"/>
    </location>
</feature>
<dbReference type="SMART" id="SM00857">
    <property type="entry name" value="Resolvase"/>
    <property type="match status" value="1"/>
</dbReference>
<dbReference type="PROSITE" id="PS51736">
    <property type="entry name" value="RECOMBINASES_3"/>
    <property type="match status" value="1"/>
</dbReference>
<dbReference type="EMBL" id="FQ311875">
    <property type="protein sequence ID" value="CBT74604.1"/>
    <property type="molecule type" value="Genomic_DNA"/>
</dbReference>
<dbReference type="Gene3D" id="3.90.1750.20">
    <property type="entry name" value="Putative Large Serine Recombinase, Chain B, Domain 2"/>
    <property type="match status" value="1"/>
</dbReference>
<feature type="domain" description="Recombinase" evidence="4">
    <location>
        <begin position="200"/>
        <end position="335"/>
    </location>
</feature>
<evidence type="ECO:0000259" key="3">
    <source>
        <dbReference type="PROSITE" id="PS51736"/>
    </source>
</evidence>
<dbReference type="InterPro" id="IPR011109">
    <property type="entry name" value="DNA_bind_recombinase_dom"/>
</dbReference>
<evidence type="ECO:0000313" key="6">
    <source>
        <dbReference type="Proteomes" id="UP000006878"/>
    </source>
</evidence>
<dbReference type="SUPFAM" id="SSF53041">
    <property type="entry name" value="Resolvase-like"/>
    <property type="match status" value="1"/>
</dbReference>
<organism evidence="5 6">
    <name type="scientific">Glutamicibacter arilaitensis (strain DSM 16368 / CIP 108037 / IAM 15318 / JCM 13566 / NCIMB 14258 / Re117)</name>
    <name type="common">Arthrobacter arilaitensis</name>
    <dbReference type="NCBI Taxonomy" id="861360"/>
    <lineage>
        <taxon>Bacteria</taxon>
        <taxon>Bacillati</taxon>
        <taxon>Actinomycetota</taxon>
        <taxon>Actinomycetes</taxon>
        <taxon>Micrococcales</taxon>
        <taxon>Micrococcaceae</taxon>
        <taxon>Glutamicibacter</taxon>
    </lineage>
</organism>
<dbReference type="Pfam" id="PF07508">
    <property type="entry name" value="Recombinase"/>
    <property type="match status" value="1"/>
</dbReference>
<dbReference type="Proteomes" id="UP000006878">
    <property type="component" value="Chromosome"/>
</dbReference>
<name>A0ABP1TZS9_GLUAR</name>
<dbReference type="PROSITE" id="PS51737">
    <property type="entry name" value="RECOMBINASE_DNA_BIND"/>
    <property type="match status" value="1"/>
</dbReference>
<reference evidence="6" key="1">
    <citation type="journal article" date="2010" name="PLoS ONE">
        <title>The Arthrobacter arilaitensis Re117 genome sequence reveals its genetic adaptation to the surface of cheese.</title>
        <authorList>
            <person name="Monnet C."/>
            <person name="Loux V."/>
            <person name="Gibrat J.F."/>
            <person name="Spinnler E."/>
            <person name="Barbe V."/>
            <person name="Vacherie B."/>
            <person name="Gavory F."/>
            <person name="Gourbeyre E."/>
            <person name="Siguier P."/>
            <person name="Chandler M."/>
            <person name="Elleuch R."/>
            <person name="Irlinger F."/>
            <person name="Vallaeys T."/>
        </authorList>
    </citation>
    <scope>NUCLEOTIDE SEQUENCE</scope>
    <source>
        <strain evidence="6">DSM 16368 / CIP 108037 / IAM 15318 / JCM 13566 / Re117</strain>
    </source>
</reference>
<gene>
    <name evidence="5" type="ordered locus">AARI_03680</name>
</gene>
<dbReference type="Pfam" id="PF00239">
    <property type="entry name" value="Resolvase"/>
    <property type="match status" value="1"/>
</dbReference>
<dbReference type="RefSeq" id="WP_013347757.1">
    <property type="nucleotide sequence ID" value="NC_014550.1"/>
</dbReference>
<keyword evidence="6" id="KW-1185">Reference proteome</keyword>
<dbReference type="PANTHER" id="PTHR30461:SF23">
    <property type="entry name" value="DNA RECOMBINASE-RELATED"/>
    <property type="match status" value="1"/>
</dbReference>
<sequence>MNTSRHQPGVNARPGRTGRSTVYPAYAQTGPESPTPGTKPIFLYLRLSKYHKDKADAIERQRIDLTRMLTAEGGWTIMGEYIDNDSASSAAIKTRKGWRQLNADIKAEKIGAVAFWKLDRTNRIASQCIEWIGDCQRAGVQLRSHQDSTDELNTATAGAKLVTGIKALLAEVETDSMSERQLASKRHLAEAGFHHGGMRPFGWMQGPRVTDAMGRTGIRLIPHPVEHQALKDAVDLVLAGKSLAQIGRYWKEQYGITTASGAYVYEATIYRSLVSPRMIGYRMRQVPEHQRGVKIDLLDYIARDASGEPVISQEPVCDRATWLRVRRLLEEAKTSKARKPWGSHEWLLTGLIYCQCGGRLYGHQKTRHRASGEKQVEYVYRCLTNRHRGAGNCPGSCTINANKAEAYVLGWFFSQITDEALAKARARRRAARSDAAVDDLLAQLDEATAEKNALLAKQGTSAYKGAMVTVLLGLIEDAQNRIDVLQRRVDAVELDHLVITDGPEVIRSWESKGIKEKRNFLRRMIQQIDALPGRGTIDQRIQITPVA</sequence>
<dbReference type="Gene3D" id="3.40.50.1390">
    <property type="entry name" value="Resolvase, N-terminal catalytic domain"/>
    <property type="match status" value="1"/>
</dbReference>
<dbReference type="InterPro" id="IPR006119">
    <property type="entry name" value="Resolv_N"/>
</dbReference>
<dbReference type="InterPro" id="IPR036162">
    <property type="entry name" value="Resolvase-like_N_sf"/>
</dbReference>
<evidence type="ECO:0000256" key="1">
    <source>
        <dbReference type="SAM" id="Coils"/>
    </source>
</evidence>
<dbReference type="InterPro" id="IPR038109">
    <property type="entry name" value="DNA_bind_recomb_sf"/>
</dbReference>
<feature type="domain" description="Resolvase/invertase-type recombinase catalytic" evidence="3">
    <location>
        <begin position="40"/>
        <end position="192"/>
    </location>
</feature>
<evidence type="ECO:0000313" key="5">
    <source>
        <dbReference type="EMBL" id="CBT74604.1"/>
    </source>
</evidence>
<dbReference type="GeneID" id="303183983"/>
<dbReference type="PANTHER" id="PTHR30461">
    <property type="entry name" value="DNA-INVERTASE FROM LAMBDOID PROPHAGE"/>
    <property type="match status" value="1"/>
</dbReference>
<dbReference type="InterPro" id="IPR025827">
    <property type="entry name" value="Zn_ribbon_recom_dom"/>
</dbReference>